<evidence type="ECO:0000313" key="3">
    <source>
        <dbReference type="Proteomes" id="UP001165089"/>
    </source>
</evidence>
<dbReference type="Proteomes" id="UP001165089">
    <property type="component" value="Unassembled WGS sequence"/>
</dbReference>
<comment type="caution">
    <text evidence="2">The sequence shown here is derived from an EMBL/GenBank/DDBJ whole genome shotgun (WGS) entry which is preliminary data.</text>
</comment>
<feature type="transmembrane region" description="Helical" evidence="1">
    <location>
        <begin position="212"/>
        <end position="234"/>
    </location>
</feature>
<dbReference type="RefSeq" id="WP_285722460.1">
    <property type="nucleotide sequence ID" value="NZ_BSDD01000001.1"/>
</dbReference>
<gene>
    <name evidence="2" type="ORF">GETHPA_03730</name>
</gene>
<organism evidence="2 3">
    <name type="scientific">Geothrix rubra</name>
    <dbReference type="NCBI Taxonomy" id="2927977"/>
    <lineage>
        <taxon>Bacteria</taxon>
        <taxon>Pseudomonadati</taxon>
        <taxon>Acidobacteriota</taxon>
        <taxon>Holophagae</taxon>
        <taxon>Holophagales</taxon>
        <taxon>Holophagaceae</taxon>
        <taxon>Geothrix</taxon>
    </lineage>
</organism>
<name>A0ABQ5Q3Z3_9BACT</name>
<evidence type="ECO:0008006" key="4">
    <source>
        <dbReference type="Google" id="ProtNLM"/>
    </source>
</evidence>
<proteinExistence type="predicted"/>
<accession>A0ABQ5Q3Z3</accession>
<evidence type="ECO:0000313" key="2">
    <source>
        <dbReference type="EMBL" id="GLH68840.1"/>
    </source>
</evidence>
<keyword evidence="1" id="KW-1133">Transmembrane helix</keyword>
<dbReference type="EMBL" id="BSDD01000001">
    <property type="protein sequence ID" value="GLH68840.1"/>
    <property type="molecule type" value="Genomic_DNA"/>
</dbReference>
<sequence>MRTTPPSHLGSLREGIALLRRHPGLTLGLAVLAMALAQLGPALELAAKAGRDPLLQPLFGAVGLLPLEMYFLPRLQARLDAERLDSPLNRLEDWTRTFDARWLLTFGVRMLVSAVVGVGLVVFILPGILLLTLFGWAPMRVLLRGDRVMEAFRWSQSAMARHWPRVVQAVLAMVLVLLVYQAASGYALGRFVPSLASETGADAWLRLKHPAFWILGFTGGLLNLWLTASLLALFHRLEAAVQASSESLSR</sequence>
<protein>
    <recommendedName>
        <fullName evidence="4">Glycerophosphoryl diester phosphodiesterase membrane domain-containing protein</fullName>
    </recommendedName>
</protein>
<feature type="transmembrane region" description="Helical" evidence="1">
    <location>
        <begin position="169"/>
        <end position="192"/>
    </location>
</feature>
<keyword evidence="1" id="KW-0472">Membrane</keyword>
<reference evidence="2 3" key="1">
    <citation type="journal article" date="2023" name="Antonie Van Leeuwenhoek">
        <title>Mesoterricola silvestris gen. nov., sp. nov., Mesoterricola sediminis sp. nov., Geothrix oryzae sp. nov., Geothrix edaphica sp. nov., Geothrix rubra sp. nov., and Geothrix limicola sp. nov., six novel members of Acidobacteriota isolated from soils.</title>
        <authorList>
            <person name="Itoh H."/>
            <person name="Sugisawa Y."/>
            <person name="Mise K."/>
            <person name="Xu Z."/>
            <person name="Kuniyasu M."/>
            <person name="Ushijima N."/>
            <person name="Kawano K."/>
            <person name="Kobayashi E."/>
            <person name="Shiratori Y."/>
            <person name="Masuda Y."/>
            <person name="Senoo K."/>
        </authorList>
    </citation>
    <scope>NUCLEOTIDE SEQUENCE [LARGE SCALE GENOMIC DNA]</scope>
    <source>
        <strain evidence="2 3">Red803</strain>
    </source>
</reference>
<evidence type="ECO:0000256" key="1">
    <source>
        <dbReference type="SAM" id="Phobius"/>
    </source>
</evidence>
<keyword evidence="3" id="KW-1185">Reference proteome</keyword>
<feature type="transmembrane region" description="Helical" evidence="1">
    <location>
        <begin position="111"/>
        <end position="137"/>
    </location>
</feature>
<keyword evidence="1" id="KW-0812">Transmembrane</keyword>